<name>A0A9W8G2E9_9FUNG</name>
<dbReference type="EMBL" id="JANBTW010000245">
    <property type="protein sequence ID" value="KAJ2667975.1"/>
    <property type="molecule type" value="Genomic_DNA"/>
</dbReference>
<organism evidence="1 2">
    <name type="scientific">Coemansia spiralis</name>
    <dbReference type="NCBI Taxonomy" id="417178"/>
    <lineage>
        <taxon>Eukaryota</taxon>
        <taxon>Fungi</taxon>
        <taxon>Fungi incertae sedis</taxon>
        <taxon>Zoopagomycota</taxon>
        <taxon>Kickxellomycotina</taxon>
        <taxon>Kickxellomycetes</taxon>
        <taxon>Kickxellales</taxon>
        <taxon>Kickxellaceae</taxon>
        <taxon>Coemansia</taxon>
    </lineage>
</organism>
<dbReference type="AlphaFoldDB" id="A0A9W8G2E9"/>
<comment type="caution">
    <text evidence="1">The sequence shown here is derived from an EMBL/GenBank/DDBJ whole genome shotgun (WGS) entry which is preliminary data.</text>
</comment>
<dbReference type="OrthoDB" id="3542292at2759"/>
<gene>
    <name evidence="1" type="ORF">GGI25_006503</name>
</gene>
<protein>
    <submittedName>
        <fullName evidence="1">Uncharacterized protein</fullName>
    </submittedName>
</protein>
<evidence type="ECO:0000313" key="1">
    <source>
        <dbReference type="EMBL" id="KAJ2667975.1"/>
    </source>
</evidence>
<evidence type="ECO:0000313" key="2">
    <source>
        <dbReference type="Proteomes" id="UP001151518"/>
    </source>
</evidence>
<proteinExistence type="predicted"/>
<reference evidence="1" key="1">
    <citation type="submission" date="2022-07" db="EMBL/GenBank/DDBJ databases">
        <title>Phylogenomic reconstructions and comparative analyses of Kickxellomycotina fungi.</title>
        <authorList>
            <person name="Reynolds N.K."/>
            <person name="Stajich J.E."/>
            <person name="Barry K."/>
            <person name="Grigoriev I.V."/>
            <person name="Crous P."/>
            <person name="Smith M.E."/>
        </authorList>
    </citation>
    <scope>NUCLEOTIDE SEQUENCE</scope>
    <source>
        <strain evidence="1">NRRL 3115</strain>
    </source>
</reference>
<accession>A0A9W8G2E9</accession>
<dbReference type="Proteomes" id="UP001151518">
    <property type="component" value="Unassembled WGS sequence"/>
</dbReference>
<sequence>MVNTAFCNWYTTGGSIDNVLNPYDDATGNATGADFGSFSIGPDGNAITTTSAASQGDYSWTNGISLWLLGQYKTQLQMPSCPNIKLNLVTQTHSPVYARNAVALSKVVSDT</sequence>